<organism evidence="2 3">
    <name type="scientific">Polyplosphaeria fusca</name>
    <dbReference type="NCBI Taxonomy" id="682080"/>
    <lineage>
        <taxon>Eukaryota</taxon>
        <taxon>Fungi</taxon>
        <taxon>Dikarya</taxon>
        <taxon>Ascomycota</taxon>
        <taxon>Pezizomycotina</taxon>
        <taxon>Dothideomycetes</taxon>
        <taxon>Pleosporomycetidae</taxon>
        <taxon>Pleosporales</taxon>
        <taxon>Tetraplosphaeriaceae</taxon>
        <taxon>Polyplosphaeria</taxon>
    </lineage>
</organism>
<dbReference type="OrthoDB" id="1859733at2759"/>
<proteinExistence type="predicted"/>
<feature type="chain" id="PRO_5040268328" description="Malate dehydrogenase" evidence="1">
    <location>
        <begin position="23"/>
        <end position="241"/>
    </location>
</feature>
<name>A0A9P4QS91_9PLEO</name>
<keyword evidence="1" id="KW-0732">Signal</keyword>
<dbReference type="Proteomes" id="UP000799444">
    <property type="component" value="Unassembled WGS sequence"/>
</dbReference>
<dbReference type="AlphaFoldDB" id="A0A9P4QS91"/>
<reference evidence="2" key="1">
    <citation type="journal article" date="2020" name="Stud. Mycol.">
        <title>101 Dothideomycetes genomes: a test case for predicting lifestyles and emergence of pathogens.</title>
        <authorList>
            <person name="Haridas S."/>
            <person name="Albert R."/>
            <person name="Binder M."/>
            <person name="Bloem J."/>
            <person name="Labutti K."/>
            <person name="Salamov A."/>
            <person name="Andreopoulos B."/>
            <person name="Baker S."/>
            <person name="Barry K."/>
            <person name="Bills G."/>
            <person name="Bluhm B."/>
            <person name="Cannon C."/>
            <person name="Castanera R."/>
            <person name="Culley D."/>
            <person name="Daum C."/>
            <person name="Ezra D."/>
            <person name="Gonzalez J."/>
            <person name="Henrissat B."/>
            <person name="Kuo A."/>
            <person name="Liang C."/>
            <person name="Lipzen A."/>
            <person name="Lutzoni F."/>
            <person name="Magnuson J."/>
            <person name="Mondo S."/>
            <person name="Nolan M."/>
            <person name="Ohm R."/>
            <person name="Pangilinan J."/>
            <person name="Park H.-J."/>
            <person name="Ramirez L."/>
            <person name="Alfaro M."/>
            <person name="Sun H."/>
            <person name="Tritt A."/>
            <person name="Yoshinaga Y."/>
            <person name="Zwiers L.-H."/>
            <person name="Turgeon B."/>
            <person name="Goodwin S."/>
            <person name="Spatafora J."/>
            <person name="Crous P."/>
            <person name="Grigoriev I."/>
        </authorList>
    </citation>
    <scope>NUCLEOTIDE SEQUENCE</scope>
    <source>
        <strain evidence="2">CBS 125425</strain>
    </source>
</reference>
<dbReference type="PANTHER" id="PTHR35567:SF1">
    <property type="entry name" value="CONSERVED FUNGAL PROTEIN (AFU_ORTHOLOGUE AFUA_1G14230)"/>
    <property type="match status" value="1"/>
</dbReference>
<keyword evidence="3" id="KW-1185">Reference proteome</keyword>
<dbReference type="EMBL" id="ML996216">
    <property type="protein sequence ID" value="KAF2730478.1"/>
    <property type="molecule type" value="Genomic_DNA"/>
</dbReference>
<gene>
    <name evidence="2" type="ORF">EJ04DRAFT_515207</name>
</gene>
<dbReference type="PANTHER" id="PTHR35567">
    <property type="entry name" value="MALATE DEHYDROGENASE (AFU_ORTHOLOGUE AFUA_2G13800)"/>
    <property type="match status" value="1"/>
</dbReference>
<evidence type="ECO:0000313" key="2">
    <source>
        <dbReference type="EMBL" id="KAF2730478.1"/>
    </source>
</evidence>
<feature type="signal peptide" evidence="1">
    <location>
        <begin position="1"/>
        <end position="22"/>
    </location>
</feature>
<comment type="caution">
    <text evidence="2">The sequence shown here is derived from an EMBL/GenBank/DDBJ whole genome shotgun (WGS) entry which is preliminary data.</text>
</comment>
<evidence type="ECO:0008006" key="4">
    <source>
        <dbReference type="Google" id="ProtNLM"/>
    </source>
</evidence>
<evidence type="ECO:0000313" key="3">
    <source>
        <dbReference type="Proteomes" id="UP000799444"/>
    </source>
</evidence>
<protein>
    <recommendedName>
        <fullName evidence="4">Malate dehydrogenase</fullName>
    </recommendedName>
</protein>
<accession>A0A9P4QS91</accession>
<sequence length="241" mass="25029">MPSTISKTLLLTFSTLTTLTSALPHLTPRGAAIQFGFPLTGGSSELPLTPLDLSQVFLVTIGRGVQNYTCPPGSTAPVQKGASTGAIAQLFDVTAKMAQSQDFVDLVTNIAQRNPRPSLEDVSVADAGLLNGEFEKACFHFFDAEGTPVFDCGDKGIILASKLDSVPAPTEGTAGVEGAAAVPWLELAAKEGSRGITKIIRIVTTGGSAPASCEGVGADEVVQVDYSAQYWMMNNGTMGSM</sequence>
<dbReference type="Pfam" id="PF11937">
    <property type="entry name" value="DUF3455"/>
    <property type="match status" value="1"/>
</dbReference>
<dbReference type="InterPro" id="IPR021851">
    <property type="entry name" value="DUF3455"/>
</dbReference>
<evidence type="ECO:0000256" key="1">
    <source>
        <dbReference type="SAM" id="SignalP"/>
    </source>
</evidence>